<dbReference type="AlphaFoldDB" id="A0A511Z2X1"/>
<feature type="domain" description="SLH" evidence="3">
    <location>
        <begin position="29"/>
        <end position="92"/>
    </location>
</feature>
<dbReference type="EMBL" id="BJYL01000003">
    <property type="protein sequence ID" value="GEN81791.1"/>
    <property type="molecule type" value="Genomic_DNA"/>
</dbReference>
<dbReference type="Gene3D" id="2.60.40.1220">
    <property type="match status" value="1"/>
</dbReference>
<keyword evidence="5" id="KW-1185">Reference proteome</keyword>
<evidence type="ECO:0000259" key="3">
    <source>
        <dbReference type="PROSITE" id="PS51272"/>
    </source>
</evidence>
<dbReference type="RefSeq" id="WP_147054202.1">
    <property type="nucleotide sequence ID" value="NZ_BJYL01000003.1"/>
</dbReference>
<feature type="chain" id="PRO_5022180105" description="SLH domain-containing protein" evidence="2">
    <location>
        <begin position="32"/>
        <end position="1128"/>
    </location>
</feature>
<reference evidence="4 5" key="1">
    <citation type="submission" date="2019-07" db="EMBL/GenBank/DDBJ databases">
        <title>Whole genome shotgun sequence of Sporosarcina luteola NBRC 105378.</title>
        <authorList>
            <person name="Hosoyama A."/>
            <person name="Uohara A."/>
            <person name="Ohji S."/>
            <person name="Ichikawa N."/>
        </authorList>
    </citation>
    <scope>NUCLEOTIDE SEQUENCE [LARGE SCALE GENOMIC DNA]</scope>
    <source>
        <strain evidence="4 5">NBRC 105378</strain>
    </source>
</reference>
<gene>
    <name evidence="4" type="ORF">SLU01_01030</name>
</gene>
<protein>
    <recommendedName>
        <fullName evidence="3">SLH domain-containing protein</fullName>
    </recommendedName>
</protein>
<dbReference type="OrthoDB" id="2839183at2"/>
<accession>A0A511Z2X1</accession>
<evidence type="ECO:0000313" key="4">
    <source>
        <dbReference type="EMBL" id="GEN81791.1"/>
    </source>
</evidence>
<sequence length="1128" mass="118460">MANQPTKYRKFVVGAASAALVASAVAPVASAKDFSDTKGNTHEAAIDALSDAGIITGYEDGTFKPNKTLTRSDVVKMMGKWLVSEGYEVPEDYKTNMRFSDLQASTNDELLKYAAVVKDNGVFNGSNGRLLAGDNMSRENMAVVLVRAFDTVKDINLVEYVEAQDFDKEVTDLNSAKSEARTAINVLDFFDITTVAQFNPKDTTTRGHFATFLNNFLKADLSKVTGVVAGVESISAINTTTVEVKFVEGVTDINSLKFAIEGLEVKNAVLKQTDAKTVVLTTATQEGGKKYEITLNGNKLGSFEGISAVVPEKVTLETTSLQGILGKEVTVKANINVKEAGVPVTFNIVSESNKSLNADQVVEAFTDENGIAEYSYTRYAATDDNVQVYATGKANVRAFGKVYWANYTRLAVSEVTEGNALANGSKKVYKISSPENAGGYVNVAFKENVQATPDKLVTGAKLTDAQVFVLSPDGTTTVAANKYPYEVTTGGVQIALVKLNANGEATFTVEGSNATVTPVVFVDGEFNSVTNKWTGNGKLDATELQATAPSVKFELSHTLGLDVKAEGVMNAAAETAKGQGGREYTVTVSDKNGKLAPAGTSAYVTFPAGSISTDKKVYIVFADGSKSQVFADTPYEIKVAGTKGQATFKLVGEKDAFATPTVFLDNGTVNSKLDANDLQTVGEITYFVNAVVNNSDLMTIDANGDYTESAVVGDVVTYVYQSVDQNGFPYYEGTGRYEVTFQVTAQFGDVTVGNTTAGTVTVPRGTTRSVKANAVNGVATITTSSATPSTVTVDASASQVSLPNQSASVQFTAAPATTIFAGEVIALNDLSNVKVLYLKDAAGVVKNFKYAGGEFFDNTTSVGINTPLTETDFLAKLTSGAEVTYKKVGDKNHFYVTKAGSGAALPTSPAPTTVSVPATVTTAYLPAVTESFAKISSSIIDDVNFSDFTLTIADGSNTANVNVDATDTATDLETKINNALTTATIDALATVDSDGRVVITGGQNVNLTTSGAPADVLPSVTRNYVAAAPARAAEFVYNFTTSTVADISPTEKVTVNGITYTAGTSTVGKTFDATGNLATDLANLALVISVNDDSVSAIASTVSLEEILTLTERTGKEGTASTAAIKID</sequence>
<dbReference type="InterPro" id="IPR001119">
    <property type="entry name" value="SLH_dom"/>
</dbReference>
<evidence type="ECO:0000256" key="1">
    <source>
        <dbReference type="ARBA" id="ARBA00022729"/>
    </source>
</evidence>
<evidence type="ECO:0000256" key="2">
    <source>
        <dbReference type="SAM" id="SignalP"/>
    </source>
</evidence>
<organism evidence="4 5">
    <name type="scientific">Sporosarcina luteola</name>
    <dbReference type="NCBI Taxonomy" id="582850"/>
    <lineage>
        <taxon>Bacteria</taxon>
        <taxon>Bacillati</taxon>
        <taxon>Bacillota</taxon>
        <taxon>Bacilli</taxon>
        <taxon>Bacillales</taxon>
        <taxon>Caryophanaceae</taxon>
        <taxon>Sporosarcina</taxon>
    </lineage>
</organism>
<proteinExistence type="predicted"/>
<dbReference type="Proteomes" id="UP000321901">
    <property type="component" value="Unassembled WGS sequence"/>
</dbReference>
<name>A0A511Z2X1_9BACL</name>
<comment type="caution">
    <text evidence="4">The sequence shown here is derived from an EMBL/GenBank/DDBJ whole genome shotgun (WGS) entry which is preliminary data.</text>
</comment>
<feature type="signal peptide" evidence="2">
    <location>
        <begin position="1"/>
        <end position="31"/>
    </location>
</feature>
<dbReference type="PROSITE" id="PS51272">
    <property type="entry name" value="SLH"/>
    <property type="match status" value="1"/>
</dbReference>
<dbReference type="InterPro" id="IPR014755">
    <property type="entry name" value="Cu-Rt/internalin_Ig-like"/>
</dbReference>
<evidence type="ECO:0000313" key="5">
    <source>
        <dbReference type="Proteomes" id="UP000321901"/>
    </source>
</evidence>
<keyword evidence="1 2" id="KW-0732">Signal</keyword>
<dbReference type="Pfam" id="PF00395">
    <property type="entry name" value="SLH"/>
    <property type="match status" value="1"/>
</dbReference>